<organism evidence="2 3">
    <name type="scientific">Riccia fluitans</name>
    <dbReference type="NCBI Taxonomy" id="41844"/>
    <lineage>
        <taxon>Eukaryota</taxon>
        <taxon>Viridiplantae</taxon>
        <taxon>Streptophyta</taxon>
        <taxon>Embryophyta</taxon>
        <taxon>Marchantiophyta</taxon>
        <taxon>Marchantiopsida</taxon>
        <taxon>Marchantiidae</taxon>
        <taxon>Marchantiales</taxon>
        <taxon>Ricciaceae</taxon>
        <taxon>Riccia</taxon>
    </lineage>
</organism>
<accession>A0ABD1XK28</accession>
<dbReference type="AlphaFoldDB" id="A0ABD1XK28"/>
<comment type="caution">
    <text evidence="2">The sequence shown here is derived from an EMBL/GenBank/DDBJ whole genome shotgun (WGS) entry which is preliminary data.</text>
</comment>
<dbReference type="Proteomes" id="UP001605036">
    <property type="component" value="Unassembled WGS sequence"/>
</dbReference>
<gene>
    <name evidence="2" type="ORF">R1flu_027881</name>
</gene>
<keyword evidence="1" id="KW-0732">Signal</keyword>
<reference evidence="2 3" key="1">
    <citation type="submission" date="2024-09" db="EMBL/GenBank/DDBJ databases">
        <title>Chromosome-scale assembly of Riccia fluitans.</title>
        <authorList>
            <person name="Paukszto L."/>
            <person name="Sawicki J."/>
            <person name="Karawczyk K."/>
            <person name="Piernik-Szablinska J."/>
            <person name="Szczecinska M."/>
            <person name="Mazdziarz M."/>
        </authorList>
    </citation>
    <scope>NUCLEOTIDE SEQUENCE [LARGE SCALE GENOMIC DNA]</scope>
    <source>
        <strain evidence="2">Rf_01</strain>
        <tissue evidence="2">Aerial parts of the thallus</tissue>
    </source>
</reference>
<feature type="signal peptide" evidence="1">
    <location>
        <begin position="1"/>
        <end position="22"/>
    </location>
</feature>
<keyword evidence="3" id="KW-1185">Reference proteome</keyword>
<feature type="chain" id="PRO_5044744204" evidence="1">
    <location>
        <begin position="23"/>
        <end position="128"/>
    </location>
</feature>
<sequence>MSLTLGLRLLTDLTVILLPSLSECPGYISRIAAYLLSTLHCTRGINALSFLIQEVLTYHRDASHCALVVNASPFYIREIPTYHWMRLWRSDLAPRSPHGTHPWLFSSVAIALAFVWICSRCPGSQSYA</sequence>
<protein>
    <submittedName>
        <fullName evidence="2">Uncharacterized protein</fullName>
    </submittedName>
</protein>
<evidence type="ECO:0000256" key="1">
    <source>
        <dbReference type="SAM" id="SignalP"/>
    </source>
</evidence>
<evidence type="ECO:0000313" key="3">
    <source>
        <dbReference type="Proteomes" id="UP001605036"/>
    </source>
</evidence>
<evidence type="ECO:0000313" key="2">
    <source>
        <dbReference type="EMBL" id="KAL2609308.1"/>
    </source>
</evidence>
<proteinExistence type="predicted"/>
<dbReference type="EMBL" id="JBHFFA010000008">
    <property type="protein sequence ID" value="KAL2609308.1"/>
    <property type="molecule type" value="Genomic_DNA"/>
</dbReference>
<name>A0ABD1XK28_9MARC</name>